<proteinExistence type="predicted"/>
<accession>A0A7T0C0Q4</accession>
<dbReference type="Proteomes" id="UP000594464">
    <property type="component" value="Chromosome"/>
</dbReference>
<dbReference type="InterPro" id="IPR018490">
    <property type="entry name" value="cNMP-bd_dom_sf"/>
</dbReference>
<dbReference type="AlphaFoldDB" id="A0A7T0C0Q4"/>
<dbReference type="SUPFAM" id="SSF51206">
    <property type="entry name" value="cAMP-binding domain-like"/>
    <property type="match status" value="1"/>
</dbReference>
<reference evidence="3" key="1">
    <citation type="submission" date="2020-02" db="EMBL/GenBank/DDBJ databases">
        <title>Genomic and physiological characterization of two novel Nitrospinaceae genera.</title>
        <authorList>
            <person name="Mueller A.J."/>
            <person name="Jung M.-Y."/>
            <person name="Strachan C.R."/>
            <person name="Herbold C.W."/>
            <person name="Kirkegaard R.H."/>
            <person name="Daims H."/>
        </authorList>
    </citation>
    <scope>NUCLEOTIDE SEQUENCE [LARGE SCALE GENOMIC DNA]</scope>
</reference>
<dbReference type="Gene3D" id="2.60.120.10">
    <property type="entry name" value="Jelly Rolls"/>
    <property type="match status" value="1"/>
</dbReference>
<feature type="domain" description="Cyclic nucleotide-binding" evidence="1">
    <location>
        <begin position="15"/>
        <end position="116"/>
    </location>
</feature>
<sequence>MESKEIIALMDNISFFDDFSEGEKETLSRIENHILSPDPGDLIIRQGDTDSTIFVLIKGQVAITRNEIPGEELNTLSAGAVFGEVPLITGSARSTNVMAKESVVLLKMDGYLFNNLDPAILNKFKDQLLKLLIKRMGEMNEAMAKLKQENLGTYVRKN</sequence>
<dbReference type="Pfam" id="PF00027">
    <property type="entry name" value="cNMP_binding"/>
    <property type="match status" value="1"/>
</dbReference>
<evidence type="ECO:0000313" key="2">
    <source>
        <dbReference type="EMBL" id="QPJ64377.1"/>
    </source>
</evidence>
<dbReference type="KEGG" id="nva:G3M78_02785"/>
<dbReference type="InterPro" id="IPR014710">
    <property type="entry name" value="RmlC-like_jellyroll"/>
</dbReference>
<evidence type="ECO:0000259" key="1">
    <source>
        <dbReference type="PROSITE" id="PS50042"/>
    </source>
</evidence>
<dbReference type="InterPro" id="IPR000595">
    <property type="entry name" value="cNMP-bd_dom"/>
</dbReference>
<dbReference type="EMBL" id="CP048620">
    <property type="protein sequence ID" value="QPJ64377.1"/>
    <property type="molecule type" value="Genomic_DNA"/>
</dbReference>
<dbReference type="SMART" id="SM00100">
    <property type="entry name" value="cNMP"/>
    <property type="match status" value="1"/>
</dbReference>
<gene>
    <name evidence="2" type="ORF">G3M78_02785</name>
</gene>
<dbReference type="PANTHER" id="PTHR47823">
    <property type="entry name" value="ION_TRANS DOMAIN-CONTAINING PROTEIN"/>
    <property type="match status" value="1"/>
</dbReference>
<dbReference type="CDD" id="cd00038">
    <property type="entry name" value="CAP_ED"/>
    <property type="match status" value="1"/>
</dbReference>
<evidence type="ECO:0000313" key="3">
    <source>
        <dbReference type="Proteomes" id="UP000594464"/>
    </source>
</evidence>
<dbReference type="PROSITE" id="PS50042">
    <property type="entry name" value="CNMP_BINDING_3"/>
    <property type="match status" value="1"/>
</dbReference>
<protein>
    <submittedName>
        <fullName evidence="2">Cyclic nucleotide-binding domain-containing protein</fullName>
    </submittedName>
</protein>
<dbReference type="PANTHER" id="PTHR47823:SF9">
    <property type="entry name" value="CHROMOSOME UNDETERMINED SCAFFOLD_10, WHOLE GENOME SHOTGUN SEQUENCE"/>
    <property type="match status" value="1"/>
</dbReference>
<organism evidence="2 3">
    <name type="scientific">Candidatus Nitrohelix vancouverensis</name>
    <dbReference type="NCBI Taxonomy" id="2705534"/>
    <lineage>
        <taxon>Bacteria</taxon>
        <taxon>Pseudomonadati</taxon>
        <taxon>Nitrospinota/Tectimicrobiota group</taxon>
        <taxon>Nitrospinota</taxon>
        <taxon>Nitrospinia</taxon>
        <taxon>Nitrospinales</taxon>
        <taxon>Nitrospinaceae</taxon>
        <taxon>Candidatus Nitrohelix</taxon>
    </lineage>
</organism>
<name>A0A7T0C0Q4_9BACT</name>